<keyword evidence="1" id="KW-0812">Transmembrane</keyword>
<evidence type="ECO:0000313" key="3">
    <source>
        <dbReference type="Proteomes" id="UP000078546"/>
    </source>
</evidence>
<sequence length="190" mass="21705">MVPIRFNIDYIFRSVIEGKCNNNDDTLNVCKILQNVLTILKELASVEVDNVKQGCNYLNYFLYHQLKSINSHCNILIKYTIYKGTTIYLKTNVINTLEDLLEPSENAKCSLEQVELPLNRVGSQSLTKSMGYDECDRSSSTKTTSHGYYIHPGIASGLISFVVNGMFFLFEILYKFTPFGSWLLPKIKDF</sequence>
<dbReference type="AlphaFoldDB" id="A0A1A8X4X8"/>
<dbReference type="Proteomes" id="UP000078546">
    <property type="component" value="Unassembled WGS sequence"/>
</dbReference>
<dbReference type="EMBL" id="FLQV01001852">
    <property type="protein sequence ID" value="SBT00328.1"/>
    <property type="molecule type" value="Genomic_DNA"/>
</dbReference>
<accession>A0A1A8X4X8</accession>
<protein>
    <submittedName>
        <fullName evidence="2">PIR Superfamily Protein</fullName>
    </submittedName>
</protein>
<proteinExistence type="predicted"/>
<feature type="transmembrane region" description="Helical" evidence="1">
    <location>
        <begin position="148"/>
        <end position="170"/>
    </location>
</feature>
<name>A0A1A8X4X8_PLAOA</name>
<evidence type="ECO:0000256" key="1">
    <source>
        <dbReference type="SAM" id="Phobius"/>
    </source>
</evidence>
<keyword evidence="1" id="KW-1133">Transmembrane helix</keyword>
<organism evidence="2 3">
    <name type="scientific">Plasmodium ovale curtisi</name>
    <dbReference type="NCBI Taxonomy" id="864141"/>
    <lineage>
        <taxon>Eukaryota</taxon>
        <taxon>Sar</taxon>
        <taxon>Alveolata</taxon>
        <taxon>Apicomplexa</taxon>
        <taxon>Aconoidasida</taxon>
        <taxon>Haemosporida</taxon>
        <taxon>Plasmodiidae</taxon>
        <taxon>Plasmodium</taxon>
        <taxon>Plasmodium (Plasmodium)</taxon>
    </lineage>
</organism>
<evidence type="ECO:0000313" key="2">
    <source>
        <dbReference type="EMBL" id="SBT00328.1"/>
    </source>
</evidence>
<gene>
    <name evidence="2" type="ORF">POVCU1_059230</name>
</gene>
<keyword evidence="1" id="KW-0472">Membrane</keyword>
<reference evidence="3" key="1">
    <citation type="submission" date="2016-05" db="EMBL/GenBank/DDBJ databases">
        <authorList>
            <person name="Naeem Raeece"/>
        </authorList>
    </citation>
    <scope>NUCLEOTIDE SEQUENCE [LARGE SCALE GENOMIC DNA]</scope>
</reference>